<organism evidence="1 2">
    <name type="scientific">Aliivibrio fischeri SR5</name>
    <dbReference type="NCBI Taxonomy" id="1088719"/>
    <lineage>
        <taxon>Bacteria</taxon>
        <taxon>Pseudomonadati</taxon>
        <taxon>Pseudomonadota</taxon>
        <taxon>Gammaproteobacteria</taxon>
        <taxon>Vibrionales</taxon>
        <taxon>Vibrionaceae</taxon>
        <taxon>Aliivibrio</taxon>
    </lineage>
</organism>
<dbReference type="AlphaFoldDB" id="A0AAV3EPM7"/>
<name>A0AAV3EPM7_ALIFS</name>
<sequence>MIIFFMITIYHSKYIAIIKHQKKPPKNWWEDYRNARYIRTI</sequence>
<dbReference type="Proteomes" id="UP000004521">
    <property type="component" value="Chromosome II"/>
</dbReference>
<protein>
    <submittedName>
        <fullName evidence="1">Uncharacterized protein</fullName>
    </submittedName>
</protein>
<accession>A0AAV3EPM7</accession>
<gene>
    <name evidence="1" type="ORF">VFSR5_A0588</name>
</gene>
<comment type="caution">
    <text evidence="1">The sequence shown here is derived from an EMBL/GenBank/DDBJ whole genome shotgun (WGS) entry which is preliminary data.</text>
</comment>
<evidence type="ECO:0000313" key="1">
    <source>
        <dbReference type="EMBL" id="EHN68690.1"/>
    </source>
</evidence>
<proteinExistence type="predicted"/>
<evidence type="ECO:0000313" key="2">
    <source>
        <dbReference type="Proteomes" id="UP000004521"/>
    </source>
</evidence>
<dbReference type="EMBL" id="AHIH01000011">
    <property type="protein sequence ID" value="EHN68690.1"/>
    <property type="molecule type" value="Genomic_DNA"/>
</dbReference>
<reference evidence="1 2" key="1">
    <citation type="journal article" date="2012" name="J. Bacteriol.">
        <title>Draft Genome Sequence of Vibrio fischeri SR5, a Strain Isolated from the Light Organ of the Mediterranean Squid Sepiola robusta.</title>
        <authorList>
            <person name="Gyllborg M.C."/>
            <person name="Sahl J.W."/>
            <person name="Cronin D.C.III."/>
            <person name="Rasko D.A."/>
            <person name="Mandel M.J."/>
        </authorList>
    </citation>
    <scope>NUCLEOTIDE SEQUENCE [LARGE SCALE GENOMIC DNA]</scope>
    <source>
        <strain evidence="1 2">SR5</strain>
    </source>
</reference>